<gene>
    <name evidence="2" type="ORF">PHYPSEUDO_009280</name>
</gene>
<evidence type="ECO:0000259" key="1">
    <source>
        <dbReference type="Pfam" id="PF03457"/>
    </source>
</evidence>
<dbReference type="Proteomes" id="UP000694044">
    <property type="component" value="Unassembled WGS sequence"/>
</dbReference>
<sequence length="431" mass="50333">MLRLVTARCRPRRLQLALAPPPTHRVSALCPPVSCKRESERFFSSDPSLVRPTSRSVWQKTVSPALRTFLKLRGHLLVPVSFVVPGDDASWPEEIHGYPLGKHAEWLRRRWRSKRLPEFAVQELEELDFAFDLSQYKWDHFVKPALLRFYEVNGHTDVPQSFRVKHGDAEWPERLWGFYLGPRVLNIRHRGDFKAQLLGDAEELAGINFCYDSTTYDRDWRERVLPSLQAFRQEFGHCDVHRSFKVPDCPPWPKAAAGVHLGVSVNNIRSKGYYAEQVARDDAELKKLEFVWDHSFTEWKQRIFPTLEAYKHEKGHCHVPIDFVVPSTKPWPDRAHGLKLGVLLGNIHRFAYYFDRIARNMDQLASVGFDLQIAQVKWDQRVEPMLVTFKELHGHRNVPREFVVPSEAPWKKNDWGIQLGKLKPKKTWVWP</sequence>
<dbReference type="Pfam" id="PF03457">
    <property type="entry name" value="HA"/>
    <property type="match status" value="1"/>
</dbReference>
<name>A0A8T1VFD0_9STRA</name>
<dbReference type="PANTHER" id="PTHR37066:SF1">
    <property type="entry name" value="LNS2_PITP DOMAIN-CONTAINING PROTEIN"/>
    <property type="match status" value="1"/>
</dbReference>
<accession>A0A8T1VFD0</accession>
<comment type="caution">
    <text evidence="2">The sequence shown here is derived from an EMBL/GenBank/DDBJ whole genome shotgun (WGS) entry which is preliminary data.</text>
</comment>
<keyword evidence="3" id="KW-1185">Reference proteome</keyword>
<protein>
    <recommendedName>
        <fullName evidence="1">Helicase-associated domain-containing protein</fullName>
    </recommendedName>
</protein>
<dbReference type="OrthoDB" id="58760at2759"/>
<feature type="domain" description="Helicase-associated" evidence="1">
    <location>
        <begin position="64"/>
        <end position="129"/>
    </location>
</feature>
<reference evidence="2" key="1">
    <citation type="submission" date="2021-02" db="EMBL/GenBank/DDBJ databases">
        <authorList>
            <person name="Palmer J.M."/>
        </authorList>
    </citation>
    <scope>NUCLEOTIDE SEQUENCE</scope>
    <source>
        <strain evidence="2">SCRP734</strain>
    </source>
</reference>
<dbReference type="InterPro" id="IPR005114">
    <property type="entry name" value="Helicase_assoc"/>
</dbReference>
<dbReference type="PANTHER" id="PTHR37066">
    <property type="entry name" value="HELICASE-ASSOCIATED"/>
    <property type="match status" value="1"/>
</dbReference>
<evidence type="ECO:0000313" key="3">
    <source>
        <dbReference type="Proteomes" id="UP000694044"/>
    </source>
</evidence>
<organism evidence="2 3">
    <name type="scientific">Phytophthora pseudosyringae</name>
    <dbReference type="NCBI Taxonomy" id="221518"/>
    <lineage>
        <taxon>Eukaryota</taxon>
        <taxon>Sar</taxon>
        <taxon>Stramenopiles</taxon>
        <taxon>Oomycota</taxon>
        <taxon>Peronosporomycetes</taxon>
        <taxon>Peronosporales</taxon>
        <taxon>Peronosporaceae</taxon>
        <taxon>Phytophthora</taxon>
    </lineage>
</organism>
<evidence type="ECO:0000313" key="2">
    <source>
        <dbReference type="EMBL" id="KAG7378950.1"/>
    </source>
</evidence>
<dbReference type="AlphaFoldDB" id="A0A8T1VFD0"/>
<dbReference type="EMBL" id="JAGDFM010000384">
    <property type="protein sequence ID" value="KAG7378950.1"/>
    <property type="molecule type" value="Genomic_DNA"/>
</dbReference>
<proteinExistence type="predicted"/>